<accession>A0A432JID7</accession>
<dbReference type="Gene3D" id="3.30.559.10">
    <property type="entry name" value="Chloramphenicol acetyltransferase-like domain"/>
    <property type="match status" value="1"/>
</dbReference>
<dbReference type="InterPro" id="IPR023213">
    <property type="entry name" value="CAT-like_dom_sf"/>
</dbReference>
<organism evidence="1">
    <name type="scientific">Billgrantia gudaonensis</name>
    <dbReference type="NCBI Taxonomy" id="376427"/>
    <lineage>
        <taxon>Bacteria</taxon>
        <taxon>Pseudomonadati</taxon>
        <taxon>Pseudomonadota</taxon>
        <taxon>Gammaproteobacteria</taxon>
        <taxon>Oceanospirillales</taxon>
        <taxon>Halomonadaceae</taxon>
        <taxon>Billgrantia</taxon>
    </lineage>
</organism>
<comment type="caution">
    <text evidence="1">The sequence shown here is derived from an EMBL/GenBank/DDBJ whole genome shotgun (WGS) entry which is preliminary data.</text>
</comment>
<protein>
    <submittedName>
        <fullName evidence="1">Uncharacterized protein</fullName>
    </submittedName>
</protein>
<reference evidence="1" key="1">
    <citation type="submission" date="2018-12" db="EMBL/GenBank/DDBJ databases">
        <authorList>
            <person name="Jadhav K."/>
            <person name="Kushwaha B."/>
            <person name="Jadhav I."/>
        </authorList>
    </citation>
    <scope>NUCLEOTIDE SEQUENCE [LARGE SCALE GENOMIC DNA]</scope>
    <source>
        <strain evidence="1">SBS 10</strain>
    </source>
</reference>
<dbReference type="AlphaFoldDB" id="A0A432JID7"/>
<evidence type="ECO:0000313" key="1">
    <source>
        <dbReference type="EMBL" id="RUA22102.1"/>
    </source>
</evidence>
<sequence length="61" mass="7186">MEDLARCYEAPDARLVMPSVSYLDYLACLRSDRELARRRERDRRWWRGRLAQIPPAPPAVA</sequence>
<name>A0A432JID7_9GAMM</name>
<gene>
    <name evidence="1" type="ORF">DSL92_07690</name>
</gene>
<proteinExistence type="predicted"/>
<dbReference type="EMBL" id="RXHI01000024">
    <property type="protein sequence ID" value="RUA22102.1"/>
    <property type="molecule type" value="Genomic_DNA"/>
</dbReference>